<dbReference type="EMBL" id="JAACJM010000012">
    <property type="protein sequence ID" value="KAF5369820.1"/>
    <property type="molecule type" value="Genomic_DNA"/>
</dbReference>
<dbReference type="SUPFAM" id="SSF54928">
    <property type="entry name" value="RNA-binding domain, RBD"/>
    <property type="match status" value="1"/>
</dbReference>
<feature type="region of interest" description="Disordered" evidence="1">
    <location>
        <begin position="1"/>
        <end position="43"/>
    </location>
</feature>
<dbReference type="Proteomes" id="UP000559256">
    <property type="component" value="Unassembled WGS sequence"/>
</dbReference>
<keyword evidence="3" id="KW-1185">Reference proteome</keyword>
<reference evidence="2 3" key="1">
    <citation type="journal article" date="2020" name="ISME J.">
        <title>Uncovering the hidden diversity of litter-decomposition mechanisms in mushroom-forming fungi.</title>
        <authorList>
            <person name="Floudas D."/>
            <person name="Bentzer J."/>
            <person name="Ahren D."/>
            <person name="Johansson T."/>
            <person name="Persson P."/>
            <person name="Tunlid A."/>
        </authorList>
    </citation>
    <scope>NUCLEOTIDE SEQUENCE [LARGE SCALE GENOMIC DNA]</scope>
    <source>
        <strain evidence="2 3">CBS 291.85</strain>
    </source>
</reference>
<dbReference type="AlphaFoldDB" id="A0A8H5GS10"/>
<evidence type="ECO:0000313" key="2">
    <source>
        <dbReference type="EMBL" id="KAF5369820.1"/>
    </source>
</evidence>
<feature type="compositionally biased region" description="Polar residues" evidence="1">
    <location>
        <begin position="15"/>
        <end position="36"/>
    </location>
</feature>
<gene>
    <name evidence="2" type="ORF">D9758_001110</name>
</gene>
<organism evidence="2 3">
    <name type="scientific">Tetrapyrgos nigripes</name>
    <dbReference type="NCBI Taxonomy" id="182062"/>
    <lineage>
        <taxon>Eukaryota</taxon>
        <taxon>Fungi</taxon>
        <taxon>Dikarya</taxon>
        <taxon>Basidiomycota</taxon>
        <taxon>Agaricomycotina</taxon>
        <taxon>Agaricomycetes</taxon>
        <taxon>Agaricomycetidae</taxon>
        <taxon>Agaricales</taxon>
        <taxon>Marasmiineae</taxon>
        <taxon>Marasmiaceae</taxon>
        <taxon>Tetrapyrgos</taxon>
    </lineage>
</organism>
<proteinExistence type="predicted"/>
<protein>
    <recommendedName>
        <fullName evidence="4">RRM domain-containing protein</fullName>
    </recommendedName>
</protein>
<accession>A0A8H5GS10</accession>
<name>A0A8H5GS10_9AGAR</name>
<feature type="compositionally biased region" description="Basic and acidic residues" evidence="1">
    <location>
        <begin position="1"/>
        <end position="13"/>
    </location>
</feature>
<evidence type="ECO:0000313" key="3">
    <source>
        <dbReference type="Proteomes" id="UP000559256"/>
    </source>
</evidence>
<dbReference type="GO" id="GO:0003676">
    <property type="term" value="F:nucleic acid binding"/>
    <property type="evidence" value="ECO:0007669"/>
    <property type="project" value="InterPro"/>
</dbReference>
<comment type="caution">
    <text evidence="2">The sequence shown here is derived from an EMBL/GenBank/DDBJ whole genome shotgun (WGS) entry which is preliminary data.</text>
</comment>
<evidence type="ECO:0008006" key="4">
    <source>
        <dbReference type="Google" id="ProtNLM"/>
    </source>
</evidence>
<sequence length="214" mass="24392">MKFDWSFKNKKVADTGSSQARRPRSGSHSDLNTTMKIQQARRAADIRNDARLHQVQRVADLRNTGRQPPSKYCFKIYVGNIEHHLVLDDLWDLFSECGEIYSLEFRCSQGNVDIKQPVPKEEWHRRPQDLRYAVIRYFDMKSIAPALAKNGTVVKECRLLVECAIFDDVTHCPTNLPELRSIVAERIGRHQVIPLGAQATVVEPPSIKPPSGVM</sequence>
<evidence type="ECO:0000256" key="1">
    <source>
        <dbReference type="SAM" id="MobiDB-lite"/>
    </source>
</evidence>
<dbReference type="OrthoDB" id="4726at2759"/>
<dbReference type="InterPro" id="IPR012677">
    <property type="entry name" value="Nucleotide-bd_a/b_plait_sf"/>
</dbReference>
<dbReference type="InterPro" id="IPR035979">
    <property type="entry name" value="RBD_domain_sf"/>
</dbReference>
<dbReference type="Gene3D" id="3.30.70.330">
    <property type="match status" value="1"/>
</dbReference>